<dbReference type="SMART" id="SM01005">
    <property type="entry name" value="Ala_racemase_C"/>
    <property type="match status" value="1"/>
</dbReference>
<gene>
    <name evidence="10" type="ORF">P618_200554</name>
</gene>
<comment type="function">
    <text evidence="6">Catalyzes the interconversion of L-alanine and D-alanine. May also act on other amino acids.</text>
</comment>
<dbReference type="FunFam" id="3.20.20.10:FF:000002">
    <property type="entry name" value="Alanine racemase"/>
    <property type="match status" value="1"/>
</dbReference>
<feature type="binding site" evidence="6 8">
    <location>
        <position position="303"/>
    </location>
    <ligand>
        <name>substrate</name>
    </ligand>
</feature>
<dbReference type="Pfam" id="PF00842">
    <property type="entry name" value="Ala_racemase_C"/>
    <property type="match status" value="1"/>
</dbReference>
<evidence type="ECO:0000313" key="10">
    <source>
        <dbReference type="EMBL" id="ETZ07280.1"/>
    </source>
</evidence>
<organism evidence="10 11">
    <name type="scientific">Holospora obtusa F1</name>
    <dbReference type="NCBI Taxonomy" id="1399147"/>
    <lineage>
        <taxon>Bacteria</taxon>
        <taxon>Pseudomonadati</taxon>
        <taxon>Pseudomonadota</taxon>
        <taxon>Alphaproteobacteria</taxon>
        <taxon>Holosporales</taxon>
        <taxon>Holosporaceae</taxon>
        <taxon>Holospora</taxon>
    </lineage>
</organism>
<dbReference type="UniPathway" id="UPA00042">
    <property type="reaction ID" value="UER00497"/>
</dbReference>
<dbReference type="Pfam" id="PF01168">
    <property type="entry name" value="Ala_racemase_N"/>
    <property type="match status" value="1"/>
</dbReference>
<dbReference type="HAMAP" id="MF_01201">
    <property type="entry name" value="Ala_racemase"/>
    <property type="match status" value="1"/>
</dbReference>
<evidence type="ECO:0000256" key="2">
    <source>
        <dbReference type="ARBA" id="ARBA00001933"/>
    </source>
</evidence>
<dbReference type="EMBL" id="AWTR02000055">
    <property type="protein sequence ID" value="ETZ07280.1"/>
    <property type="molecule type" value="Genomic_DNA"/>
</dbReference>
<dbReference type="InterPro" id="IPR011079">
    <property type="entry name" value="Ala_racemase_C"/>
</dbReference>
<dbReference type="InterPro" id="IPR001608">
    <property type="entry name" value="Ala_racemase_N"/>
</dbReference>
<evidence type="ECO:0000256" key="5">
    <source>
        <dbReference type="ARBA" id="ARBA00023235"/>
    </source>
</evidence>
<dbReference type="PRINTS" id="PR00992">
    <property type="entry name" value="ALARACEMASE"/>
</dbReference>
<feature type="active site" description="Proton acceptor; specific for L-alanine" evidence="6">
    <location>
        <position position="255"/>
    </location>
</feature>
<feature type="binding site" evidence="6 8">
    <location>
        <position position="131"/>
    </location>
    <ligand>
        <name>substrate</name>
    </ligand>
</feature>
<dbReference type="SUPFAM" id="SSF51419">
    <property type="entry name" value="PLP-binding barrel"/>
    <property type="match status" value="1"/>
</dbReference>
<dbReference type="PANTHER" id="PTHR30511:SF0">
    <property type="entry name" value="ALANINE RACEMASE, CATABOLIC-RELATED"/>
    <property type="match status" value="1"/>
</dbReference>
<comment type="similarity">
    <text evidence="6">Belongs to the alanine racemase family.</text>
</comment>
<dbReference type="EC" id="5.1.1.1" evidence="3 6"/>
<reference evidence="10 11" key="1">
    <citation type="journal article" date="2014" name="FEMS Microbiol. Lett.">
        <title>Draft genome sequences of three Holospora species (Holospora obtusa, Holospora undulata, and Holospora elegans), endonuclear symbiotic bacteria of the ciliate Paramecium caudatum.</title>
        <authorList>
            <person name="Dohra H."/>
            <person name="Tanaka K."/>
            <person name="Suzuki T."/>
            <person name="Fujishima M."/>
            <person name="Suzuki H."/>
        </authorList>
    </citation>
    <scope>NUCLEOTIDE SEQUENCE [LARGE SCALE GENOMIC DNA]</scope>
    <source>
        <strain evidence="10 11">F1</strain>
    </source>
</reference>
<dbReference type="InterPro" id="IPR029066">
    <property type="entry name" value="PLP-binding_barrel"/>
</dbReference>
<keyword evidence="5 6" id="KW-0413">Isomerase</keyword>
<dbReference type="InterPro" id="IPR000821">
    <property type="entry name" value="Ala_racemase"/>
</dbReference>
<name>W6TH64_HOLOB</name>
<dbReference type="RefSeq" id="WP_024161130.1">
    <property type="nucleotide sequence ID" value="NZ_AWTR02000055.1"/>
</dbReference>
<comment type="cofactor">
    <cofactor evidence="2 6 7">
        <name>pyridoxal 5'-phosphate</name>
        <dbReference type="ChEBI" id="CHEBI:597326"/>
    </cofactor>
</comment>
<evidence type="ECO:0000313" key="11">
    <source>
        <dbReference type="Proteomes" id="UP000019112"/>
    </source>
</evidence>
<dbReference type="Gene3D" id="3.20.20.10">
    <property type="entry name" value="Alanine racemase"/>
    <property type="match status" value="1"/>
</dbReference>
<dbReference type="InterPro" id="IPR009006">
    <property type="entry name" value="Ala_racemase/Decarboxylase_C"/>
</dbReference>
<dbReference type="Proteomes" id="UP000019112">
    <property type="component" value="Unassembled WGS sequence"/>
</dbReference>
<evidence type="ECO:0000256" key="6">
    <source>
        <dbReference type="HAMAP-Rule" id="MF_01201"/>
    </source>
</evidence>
<evidence type="ECO:0000256" key="8">
    <source>
        <dbReference type="PIRSR" id="PIRSR600821-52"/>
    </source>
</evidence>
<dbReference type="GO" id="GO:0030632">
    <property type="term" value="P:D-alanine biosynthetic process"/>
    <property type="evidence" value="ECO:0007669"/>
    <property type="project" value="UniProtKB-UniRule"/>
</dbReference>
<keyword evidence="11" id="KW-1185">Reference proteome</keyword>
<comment type="pathway">
    <text evidence="6">Amino-acid biosynthesis; D-alanine biosynthesis; D-alanine from L-alanine: step 1/1.</text>
</comment>
<comment type="catalytic activity">
    <reaction evidence="1 6">
        <text>L-alanine = D-alanine</text>
        <dbReference type="Rhea" id="RHEA:20249"/>
        <dbReference type="ChEBI" id="CHEBI:57416"/>
        <dbReference type="ChEBI" id="CHEBI:57972"/>
        <dbReference type="EC" id="5.1.1.1"/>
    </reaction>
</comment>
<evidence type="ECO:0000256" key="4">
    <source>
        <dbReference type="ARBA" id="ARBA00022898"/>
    </source>
</evidence>
<feature type="modified residue" description="N6-(pyridoxal phosphate)lysine" evidence="6 7">
    <location>
        <position position="35"/>
    </location>
</feature>
<comment type="caution">
    <text evidence="10">The sequence shown here is derived from an EMBL/GenBank/DDBJ whole genome shotgun (WGS) entry which is preliminary data.</text>
</comment>
<dbReference type="GO" id="GO:0008784">
    <property type="term" value="F:alanine racemase activity"/>
    <property type="evidence" value="ECO:0007669"/>
    <property type="project" value="UniProtKB-UniRule"/>
</dbReference>
<evidence type="ECO:0000256" key="7">
    <source>
        <dbReference type="PIRSR" id="PIRSR600821-50"/>
    </source>
</evidence>
<evidence type="ECO:0000256" key="3">
    <source>
        <dbReference type="ARBA" id="ARBA00013089"/>
    </source>
</evidence>
<dbReference type="GO" id="GO:0030170">
    <property type="term" value="F:pyridoxal phosphate binding"/>
    <property type="evidence" value="ECO:0007669"/>
    <property type="project" value="UniProtKB-UniRule"/>
</dbReference>
<dbReference type="PANTHER" id="PTHR30511">
    <property type="entry name" value="ALANINE RACEMASE"/>
    <property type="match status" value="1"/>
</dbReference>
<protein>
    <recommendedName>
        <fullName evidence="3 6">Alanine racemase</fullName>
        <ecNumber evidence="3 6">5.1.1.1</ecNumber>
    </recommendedName>
</protein>
<evidence type="ECO:0000256" key="1">
    <source>
        <dbReference type="ARBA" id="ARBA00000316"/>
    </source>
</evidence>
<evidence type="ECO:0000259" key="9">
    <source>
        <dbReference type="SMART" id="SM01005"/>
    </source>
</evidence>
<dbReference type="NCBIfam" id="TIGR00492">
    <property type="entry name" value="alr"/>
    <property type="match status" value="1"/>
</dbReference>
<dbReference type="eggNOG" id="COG0787">
    <property type="taxonomic scope" value="Bacteria"/>
</dbReference>
<dbReference type="AlphaFoldDB" id="W6TH64"/>
<accession>W6TH64</accession>
<dbReference type="OrthoDB" id="9813814at2"/>
<dbReference type="GO" id="GO:0005829">
    <property type="term" value="C:cytosol"/>
    <property type="evidence" value="ECO:0007669"/>
    <property type="project" value="TreeGrafter"/>
</dbReference>
<dbReference type="SUPFAM" id="SSF50621">
    <property type="entry name" value="Alanine racemase C-terminal domain-like"/>
    <property type="match status" value="1"/>
</dbReference>
<dbReference type="Gene3D" id="2.40.37.10">
    <property type="entry name" value="Lyase, Ornithine Decarboxylase, Chain A, domain 1"/>
    <property type="match status" value="1"/>
</dbReference>
<sequence>MSRPTFAILSTQNLIHNIKVIRQKVGNAKIVAMVKANGYGHGIKSTALILDNEIDLFGVASIDEALELREAGVKSPILLAQGIFEENELSIAANQNFHITFHNTTQVEWLLKNRLPAPIHAWIKINTGMCRLGFNMDIANSMYEKLKNHQQVSSIKIMAHFACANNSEHPLNKNQIKLFQEFTKDKKIELSICNSAAIINFPELHHDYVRPGISIYGGAPIDGVPAKDLGLKPVMTLQTELMSMQIMPKGSYIGYNARYQCDENMPIGIAACGYGDGYSVSAKDGTPVLVNDIKCSVVGRVSMDMIAIDLRNNPSAKVGDKVTLWGDNLPIEEVAKSYK</sequence>
<dbReference type="STRING" id="1399147.P618_200554"/>
<proteinExistence type="inferred from homology"/>
<feature type="active site" description="Proton acceptor; specific for D-alanine" evidence="6">
    <location>
        <position position="35"/>
    </location>
</feature>
<feature type="domain" description="Alanine racemase C-terminal" evidence="9">
    <location>
        <begin position="234"/>
        <end position="339"/>
    </location>
</feature>
<keyword evidence="4 6" id="KW-0663">Pyridoxal phosphate</keyword>